<dbReference type="EMBL" id="CP058529">
    <property type="protein sequence ID" value="QLG29358.1"/>
    <property type="molecule type" value="Genomic_DNA"/>
</dbReference>
<keyword evidence="2" id="KW-0560">Oxidoreductase</keyword>
<dbReference type="NCBIfam" id="NF005559">
    <property type="entry name" value="PRK07231.1"/>
    <property type="match status" value="1"/>
</dbReference>
<name>A0A7D5KY58_9EURY</name>
<dbReference type="SUPFAM" id="SSF51735">
    <property type="entry name" value="NAD(P)-binding Rossmann-fold domains"/>
    <property type="match status" value="1"/>
</dbReference>
<evidence type="ECO:0000313" key="3">
    <source>
        <dbReference type="EMBL" id="QLG29358.1"/>
    </source>
</evidence>
<dbReference type="Gene3D" id="3.40.50.720">
    <property type="entry name" value="NAD(P)-binding Rossmann-like Domain"/>
    <property type="match status" value="1"/>
</dbReference>
<dbReference type="InterPro" id="IPR036291">
    <property type="entry name" value="NAD(P)-bd_dom_sf"/>
</dbReference>
<dbReference type="PANTHER" id="PTHR42760:SF133">
    <property type="entry name" value="3-OXOACYL-[ACYL-CARRIER-PROTEIN] REDUCTASE"/>
    <property type="match status" value="1"/>
</dbReference>
<comment type="similarity">
    <text evidence="1">Belongs to the short-chain dehydrogenases/reductases (SDR) family.</text>
</comment>
<dbReference type="FunFam" id="3.40.50.720:FF:000084">
    <property type="entry name" value="Short-chain dehydrogenase reductase"/>
    <property type="match status" value="1"/>
</dbReference>
<dbReference type="GO" id="GO:0048038">
    <property type="term" value="F:quinone binding"/>
    <property type="evidence" value="ECO:0007669"/>
    <property type="project" value="TreeGrafter"/>
</dbReference>
<dbReference type="PANTHER" id="PTHR42760">
    <property type="entry name" value="SHORT-CHAIN DEHYDROGENASES/REDUCTASES FAMILY MEMBER"/>
    <property type="match status" value="1"/>
</dbReference>
<keyword evidence="4" id="KW-1185">Reference proteome</keyword>
<dbReference type="GO" id="GO:0016616">
    <property type="term" value="F:oxidoreductase activity, acting on the CH-OH group of donors, NAD or NADP as acceptor"/>
    <property type="evidence" value="ECO:0007669"/>
    <property type="project" value="TreeGrafter"/>
</dbReference>
<organism evidence="3 4">
    <name type="scientific">Halorarum halophilum</name>
    <dbReference type="NCBI Taxonomy" id="2743090"/>
    <lineage>
        <taxon>Archaea</taxon>
        <taxon>Methanobacteriati</taxon>
        <taxon>Methanobacteriota</taxon>
        <taxon>Stenosarchaea group</taxon>
        <taxon>Halobacteria</taxon>
        <taxon>Halobacteriales</taxon>
        <taxon>Haloferacaceae</taxon>
        <taxon>Halorarum</taxon>
    </lineage>
</organism>
<dbReference type="PRINTS" id="PR00080">
    <property type="entry name" value="SDRFAMILY"/>
</dbReference>
<dbReference type="Pfam" id="PF13561">
    <property type="entry name" value="adh_short_C2"/>
    <property type="match status" value="1"/>
</dbReference>
<dbReference type="InterPro" id="IPR002347">
    <property type="entry name" value="SDR_fam"/>
</dbReference>
<dbReference type="InterPro" id="IPR020904">
    <property type="entry name" value="Sc_DH/Rdtase_CS"/>
</dbReference>
<proteinExistence type="inferred from homology"/>
<reference evidence="3 4" key="1">
    <citation type="submission" date="2020-07" db="EMBL/GenBank/DDBJ databases">
        <title>Gai3-2, isolated from salt lake.</title>
        <authorList>
            <person name="Cui H."/>
            <person name="Shi X."/>
        </authorList>
    </citation>
    <scope>NUCLEOTIDE SEQUENCE [LARGE SCALE GENOMIC DNA]</scope>
    <source>
        <strain evidence="3 4">Gai3-2</strain>
    </source>
</reference>
<dbReference type="Proteomes" id="UP000509750">
    <property type="component" value="Chromosome"/>
</dbReference>
<protein>
    <submittedName>
        <fullName evidence="3">SDR family oxidoreductase</fullName>
    </submittedName>
</protein>
<dbReference type="PROSITE" id="PS00061">
    <property type="entry name" value="ADH_SHORT"/>
    <property type="match status" value="1"/>
</dbReference>
<dbReference type="AlphaFoldDB" id="A0A7D5KY58"/>
<dbReference type="CDD" id="cd05233">
    <property type="entry name" value="SDR_c"/>
    <property type="match status" value="1"/>
</dbReference>
<evidence type="ECO:0000313" key="4">
    <source>
        <dbReference type="Proteomes" id="UP000509750"/>
    </source>
</evidence>
<accession>A0A7D5KY58</accession>
<dbReference type="GO" id="GO:0006633">
    <property type="term" value="P:fatty acid biosynthetic process"/>
    <property type="evidence" value="ECO:0007669"/>
    <property type="project" value="TreeGrafter"/>
</dbReference>
<gene>
    <name evidence="3" type="ORF">HUG10_18265</name>
</gene>
<dbReference type="KEGG" id="halg:HUG10_18265"/>
<evidence type="ECO:0000256" key="2">
    <source>
        <dbReference type="ARBA" id="ARBA00023002"/>
    </source>
</evidence>
<sequence>MVDGVTAIEPRADEVERVSLDRFSVEGRTAVVTGASSGIGRVIAETFAAGGADVVVCSREQGNVDPVAEGINSGEAFDLADAEHGDTGRCLAVECDVTDADAVGALVDATVEEFGGLDVLVNNAGASFMAPFEDISENGWKTIVDINLHGAYHCTQAAAEPLAEDGGTVINVASVAGQRAAPYMSHYGAAKAALEHFTKTLAVEWAGRDVRVNCIAPGYVATPGVESQMGVSAENIDRGDVDRRIGTSEEIADVAQFLAADASSYLTGQTVTAEGVPPSEELPET</sequence>
<evidence type="ECO:0000256" key="1">
    <source>
        <dbReference type="ARBA" id="ARBA00006484"/>
    </source>
</evidence>
<dbReference type="PRINTS" id="PR00081">
    <property type="entry name" value="GDHRDH"/>
</dbReference>